<evidence type="ECO:0000256" key="1">
    <source>
        <dbReference type="SAM" id="MobiDB-lite"/>
    </source>
</evidence>
<keyword evidence="3" id="KW-1185">Reference proteome</keyword>
<feature type="compositionally biased region" description="Polar residues" evidence="1">
    <location>
        <begin position="413"/>
        <end position="424"/>
    </location>
</feature>
<feature type="region of interest" description="Disordered" evidence="1">
    <location>
        <begin position="155"/>
        <end position="230"/>
    </location>
</feature>
<dbReference type="GO" id="GO:0032259">
    <property type="term" value="P:methylation"/>
    <property type="evidence" value="ECO:0007669"/>
    <property type="project" value="InterPro"/>
</dbReference>
<protein>
    <submittedName>
        <fullName evidence="2">Uncharacterized protein</fullName>
    </submittedName>
</protein>
<feature type="compositionally biased region" description="Polar residues" evidence="1">
    <location>
        <begin position="155"/>
        <end position="170"/>
    </location>
</feature>
<dbReference type="InterPro" id="IPR002052">
    <property type="entry name" value="DNA_methylase_N6_adenine_CS"/>
</dbReference>
<feature type="compositionally biased region" description="Polar residues" evidence="1">
    <location>
        <begin position="431"/>
        <end position="445"/>
    </location>
</feature>
<dbReference type="AlphaFoldDB" id="A0AA39ZBX8"/>
<dbReference type="GO" id="GO:0008168">
    <property type="term" value="F:methyltransferase activity"/>
    <property type="evidence" value="ECO:0007669"/>
    <property type="project" value="InterPro"/>
</dbReference>
<feature type="region of interest" description="Disordered" evidence="1">
    <location>
        <begin position="279"/>
        <end position="336"/>
    </location>
</feature>
<sequence length="517" mass="57720">MPAAKPSPQPRRTIRRFELQDVRFNGRSSFYKDPQLVLKPQLDLVPRRPVDGSRLRMPLWRHYLMVHVKDRAEELVKLDLADFHQSDEPTSTAPERFIRRAEHEPVLYIRYPSTTRERFSMLRVTLKVASDFESVTRELRDLGIHIECHQEELQQDQGSSWSQPYTQPQNAYYHPTPNAVSPPLPHSIQPYGSQHTATPYHSQSYSSSPPYPVISNPPYHYPNPTPDQLAYQRSASQPVGYPGGYQSQGQWLPPVIPSPAATTIGIPGVLGAGIYKVSKLGSSSSSRTRSRKGQTSRGGHDSGTAGPGKILDHSHSISQSPNSGLSSPDSALDSPCSISVPRRLLQQVQTMLSELESQETMSQASTLVPDHDDPSCRPFGGLRIPEEEEDEGVSSQQATITPVTSTRPTTSTAMLPTQPNTSTEMVPYQPPQQNRNSSDQGKTSMQTVLRLSRAQQEGLVDAARVWEDMMEKGRNAIAGVDDDEEAFRVLSGFQEEFTRRWTRVVASTVREMRDVDN</sequence>
<feature type="compositionally biased region" description="Polar residues" evidence="1">
    <location>
        <begin position="316"/>
        <end position="329"/>
    </location>
</feature>
<feature type="region of interest" description="Disordered" evidence="1">
    <location>
        <begin position="355"/>
        <end position="445"/>
    </location>
</feature>
<name>A0AA39ZBX8_9PEZI</name>
<dbReference type="GO" id="GO:0003676">
    <property type="term" value="F:nucleic acid binding"/>
    <property type="evidence" value="ECO:0007669"/>
    <property type="project" value="InterPro"/>
</dbReference>
<dbReference type="Proteomes" id="UP001174997">
    <property type="component" value="Unassembled WGS sequence"/>
</dbReference>
<feature type="compositionally biased region" description="Low complexity" evidence="1">
    <location>
        <begin position="199"/>
        <end position="218"/>
    </location>
</feature>
<proteinExistence type="predicted"/>
<dbReference type="EMBL" id="JAULSY010000063">
    <property type="protein sequence ID" value="KAK0668000.1"/>
    <property type="molecule type" value="Genomic_DNA"/>
</dbReference>
<dbReference type="PROSITE" id="PS00092">
    <property type="entry name" value="N6_MTASE"/>
    <property type="match status" value="1"/>
</dbReference>
<feature type="compositionally biased region" description="Low complexity" evidence="1">
    <location>
        <begin position="399"/>
        <end position="412"/>
    </location>
</feature>
<evidence type="ECO:0000313" key="3">
    <source>
        <dbReference type="Proteomes" id="UP001174997"/>
    </source>
</evidence>
<feature type="non-terminal residue" evidence="2">
    <location>
        <position position="1"/>
    </location>
</feature>
<organism evidence="2 3">
    <name type="scientific">Cercophora samala</name>
    <dbReference type="NCBI Taxonomy" id="330535"/>
    <lineage>
        <taxon>Eukaryota</taxon>
        <taxon>Fungi</taxon>
        <taxon>Dikarya</taxon>
        <taxon>Ascomycota</taxon>
        <taxon>Pezizomycotina</taxon>
        <taxon>Sordariomycetes</taxon>
        <taxon>Sordariomycetidae</taxon>
        <taxon>Sordariales</taxon>
        <taxon>Lasiosphaeriaceae</taxon>
        <taxon>Cercophora</taxon>
    </lineage>
</organism>
<accession>A0AA39ZBX8</accession>
<gene>
    <name evidence="2" type="ORF">QBC41DRAFT_253049</name>
</gene>
<reference evidence="2" key="1">
    <citation type="submission" date="2023-06" db="EMBL/GenBank/DDBJ databases">
        <title>Genome-scale phylogeny and comparative genomics of the fungal order Sordariales.</title>
        <authorList>
            <consortium name="Lawrence Berkeley National Laboratory"/>
            <person name="Hensen N."/>
            <person name="Bonometti L."/>
            <person name="Westerberg I."/>
            <person name="Brannstrom I.O."/>
            <person name="Guillou S."/>
            <person name="Cros-Aarteil S."/>
            <person name="Calhoun S."/>
            <person name="Haridas S."/>
            <person name="Kuo A."/>
            <person name="Mondo S."/>
            <person name="Pangilinan J."/>
            <person name="Riley R."/>
            <person name="Labutti K."/>
            <person name="Andreopoulos B."/>
            <person name="Lipzen A."/>
            <person name="Chen C."/>
            <person name="Yanf M."/>
            <person name="Daum C."/>
            <person name="Ng V."/>
            <person name="Clum A."/>
            <person name="Steindorff A."/>
            <person name="Ohm R."/>
            <person name="Martin F."/>
            <person name="Silar P."/>
            <person name="Natvig D."/>
            <person name="Lalanne C."/>
            <person name="Gautier V."/>
            <person name="Ament-Velasquez S.L."/>
            <person name="Kruys A."/>
            <person name="Hutchinson M.I."/>
            <person name="Powell A.J."/>
            <person name="Barry K."/>
            <person name="Miller A.N."/>
            <person name="Grigoriev I.V."/>
            <person name="Debuchy R."/>
            <person name="Gladieux P."/>
            <person name="Thoren M.H."/>
            <person name="Johannesson H."/>
        </authorList>
    </citation>
    <scope>NUCLEOTIDE SEQUENCE</scope>
    <source>
        <strain evidence="2">CBS 307.81</strain>
    </source>
</reference>
<comment type="caution">
    <text evidence="2">The sequence shown here is derived from an EMBL/GenBank/DDBJ whole genome shotgun (WGS) entry which is preliminary data.</text>
</comment>
<evidence type="ECO:0000313" key="2">
    <source>
        <dbReference type="EMBL" id="KAK0668000.1"/>
    </source>
</evidence>